<dbReference type="PANTHER" id="PTHR19446">
    <property type="entry name" value="REVERSE TRANSCRIPTASES"/>
    <property type="match status" value="1"/>
</dbReference>
<feature type="domain" description="Reverse transcriptase" evidence="1">
    <location>
        <begin position="65"/>
        <end position="177"/>
    </location>
</feature>
<reference evidence="2" key="1">
    <citation type="submission" date="2014-12" db="EMBL/GenBank/DDBJ databases">
        <title>Insight into the proteome of Arion vulgaris.</title>
        <authorList>
            <person name="Aradska J."/>
            <person name="Bulat T."/>
            <person name="Smidak R."/>
            <person name="Sarate P."/>
            <person name="Gangsoo J."/>
            <person name="Sialana F."/>
            <person name="Bilban M."/>
            <person name="Lubec G."/>
        </authorList>
    </citation>
    <scope>NUCLEOTIDE SEQUENCE</scope>
    <source>
        <tissue evidence="2">Skin</tissue>
    </source>
</reference>
<name>A0A0B7BSW6_9EUPU</name>
<dbReference type="InterPro" id="IPR000477">
    <property type="entry name" value="RT_dom"/>
</dbReference>
<dbReference type="Pfam" id="PF00078">
    <property type="entry name" value="RVT_1"/>
    <property type="match status" value="1"/>
</dbReference>
<gene>
    <name evidence="2" type="primary">ORF210268</name>
</gene>
<proteinExistence type="predicted"/>
<evidence type="ECO:0000313" key="2">
    <source>
        <dbReference type="EMBL" id="CEK96078.1"/>
    </source>
</evidence>
<organism evidence="2">
    <name type="scientific">Arion vulgaris</name>
    <dbReference type="NCBI Taxonomy" id="1028688"/>
    <lineage>
        <taxon>Eukaryota</taxon>
        <taxon>Metazoa</taxon>
        <taxon>Spiralia</taxon>
        <taxon>Lophotrochozoa</taxon>
        <taxon>Mollusca</taxon>
        <taxon>Gastropoda</taxon>
        <taxon>Heterobranchia</taxon>
        <taxon>Euthyneura</taxon>
        <taxon>Panpulmonata</taxon>
        <taxon>Eupulmonata</taxon>
        <taxon>Stylommatophora</taxon>
        <taxon>Helicina</taxon>
        <taxon>Arionoidea</taxon>
        <taxon>Arionidae</taxon>
        <taxon>Arion</taxon>
    </lineage>
</organism>
<dbReference type="AlphaFoldDB" id="A0A0B7BSW6"/>
<evidence type="ECO:0000259" key="1">
    <source>
        <dbReference type="Pfam" id="PF00078"/>
    </source>
</evidence>
<accession>A0A0B7BSW6</accession>
<dbReference type="EMBL" id="HACG01049213">
    <property type="protein sequence ID" value="CEK96078.1"/>
    <property type="molecule type" value="Transcribed_RNA"/>
</dbReference>
<protein>
    <recommendedName>
        <fullName evidence="1">Reverse transcriptase domain-containing protein</fullName>
    </recommendedName>
</protein>
<feature type="non-terminal residue" evidence="2">
    <location>
        <position position="1"/>
    </location>
</feature>
<sequence>IRTTLKTSGSTAPGPDGIRYKDITDLSKDDIEELVKEFNVSIQDGEIREEWLHSYLLPLLKPNKDHSQIAGYRIIAPQNTTGKLLEKIMARRLAWDLENRHILPPTLGGYRSGKETWCNAAVFTYDVFEGFHAGIETCAAMVDLEDAYNRVPYDYLMHQLIKLQVHPLYIRWIAAALFKRKVVLRCGSWFLNR</sequence>